<feature type="domain" description="ABC transporter" evidence="6">
    <location>
        <begin position="7"/>
        <end position="250"/>
    </location>
</feature>
<evidence type="ECO:0000256" key="1">
    <source>
        <dbReference type="ARBA" id="ARBA00004417"/>
    </source>
</evidence>
<proteinExistence type="inferred from homology"/>
<dbReference type="PROSITE" id="PS50893">
    <property type="entry name" value="ABC_TRANSPORTER_2"/>
    <property type="match status" value="1"/>
</dbReference>
<dbReference type="InterPro" id="IPR003439">
    <property type="entry name" value="ABC_transporter-like_ATP-bd"/>
</dbReference>
<evidence type="ECO:0000313" key="7">
    <source>
        <dbReference type="EMBL" id="MFD1910952.1"/>
    </source>
</evidence>
<dbReference type="RefSeq" id="WP_390259005.1">
    <property type="nucleotide sequence ID" value="NZ_JBHUGH010000002.1"/>
</dbReference>
<accession>A0ABW4S045</accession>
<dbReference type="PANTHER" id="PTHR43776">
    <property type="entry name" value="TRANSPORT ATP-BINDING PROTEIN"/>
    <property type="match status" value="1"/>
</dbReference>
<reference evidence="8" key="1">
    <citation type="journal article" date="2019" name="Int. J. Syst. Evol. Microbiol.">
        <title>The Global Catalogue of Microorganisms (GCM) 10K type strain sequencing project: providing services to taxonomists for standard genome sequencing and annotation.</title>
        <authorList>
            <consortium name="The Broad Institute Genomics Platform"/>
            <consortium name="The Broad Institute Genome Sequencing Center for Infectious Disease"/>
            <person name="Wu L."/>
            <person name="Ma J."/>
        </authorList>
    </citation>
    <scope>NUCLEOTIDE SEQUENCE [LARGE SCALE GENOMIC DNA]</scope>
    <source>
        <strain evidence="8">CGMCC 4.7242</strain>
    </source>
</reference>
<dbReference type="InterPro" id="IPR017871">
    <property type="entry name" value="ABC_transporter-like_CS"/>
</dbReference>
<keyword evidence="4" id="KW-0547">Nucleotide-binding</keyword>
<name>A0ABW4S045_9RHOB</name>
<dbReference type="GO" id="GO:0005524">
    <property type="term" value="F:ATP binding"/>
    <property type="evidence" value="ECO:0007669"/>
    <property type="project" value="UniProtKB-KW"/>
</dbReference>
<evidence type="ECO:0000313" key="8">
    <source>
        <dbReference type="Proteomes" id="UP001597353"/>
    </source>
</evidence>
<evidence type="ECO:0000259" key="6">
    <source>
        <dbReference type="PROSITE" id="PS50893"/>
    </source>
</evidence>
<dbReference type="CDD" id="cd03257">
    <property type="entry name" value="ABC_NikE_OppD_transporters"/>
    <property type="match status" value="1"/>
</dbReference>
<protein>
    <submittedName>
        <fullName evidence="7">ABC transporter ATP-binding protein</fullName>
    </submittedName>
</protein>
<dbReference type="SUPFAM" id="SSF52540">
    <property type="entry name" value="P-loop containing nucleoside triphosphate hydrolases"/>
    <property type="match status" value="1"/>
</dbReference>
<dbReference type="Pfam" id="PF08352">
    <property type="entry name" value="oligo_HPY"/>
    <property type="match status" value="1"/>
</dbReference>
<dbReference type="InterPro" id="IPR027417">
    <property type="entry name" value="P-loop_NTPase"/>
</dbReference>
<keyword evidence="8" id="KW-1185">Reference proteome</keyword>
<dbReference type="PANTHER" id="PTHR43776:SF7">
    <property type="entry name" value="D,D-DIPEPTIDE TRANSPORT ATP-BINDING PROTEIN DDPF-RELATED"/>
    <property type="match status" value="1"/>
</dbReference>
<dbReference type="EMBL" id="JBHUGH010000002">
    <property type="protein sequence ID" value="MFD1910952.1"/>
    <property type="molecule type" value="Genomic_DNA"/>
</dbReference>
<dbReference type="Gene3D" id="3.40.50.300">
    <property type="entry name" value="P-loop containing nucleotide triphosphate hydrolases"/>
    <property type="match status" value="1"/>
</dbReference>
<comment type="caution">
    <text evidence="7">The sequence shown here is derived from an EMBL/GenBank/DDBJ whole genome shotgun (WGS) entry which is preliminary data.</text>
</comment>
<evidence type="ECO:0000256" key="3">
    <source>
        <dbReference type="ARBA" id="ARBA00022448"/>
    </source>
</evidence>
<dbReference type="InterPro" id="IPR013563">
    <property type="entry name" value="Oligopep_ABC_C"/>
</dbReference>
<dbReference type="SMART" id="SM00382">
    <property type="entry name" value="AAA"/>
    <property type="match status" value="1"/>
</dbReference>
<comment type="similarity">
    <text evidence="2">Belongs to the ABC transporter superfamily.</text>
</comment>
<dbReference type="Pfam" id="PF00005">
    <property type="entry name" value="ABC_tran"/>
    <property type="match status" value="1"/>
</dbReference>
<evidence type="ECO:0000256" key="4">
    <source>
        <dbReference type="ARBA" id="ARBA00022741"/>
    </source>
</evidence>
<gene>
    <name evidence="7" type="ORF">ACFSGJ_01830</name>
</gene>
<evidence type="ECO:0000256" key="2">
    <source>
        <dbReference type="ARBA" id="ARBA00005417"/>
    </source>
</evidence>
<dbReference type="InterPro" id="IPR050319">
    <property type="entry name" value="ABC_transp_ATP-bind"/>
</dbReference>
<keyword evidence="5 7" id="KW-0067">ATP-binding</keyword>
<sequence length="328" mass="36241">MSERPLLSVRNLSKIFGARATGVRAVNDVSFDIGAGETFAVVGESGCGKSTLGRCITQLEKPSAGEVWFGKADLAQLDSAGMRAMRRDIQMIFQDPYASLNPRKTVGATLAEPMRIHRLYPRAEWRQRVAEVLAEVGLAPDHADRFPHEFSGGQRQRISIARALTLRPSLIVADEAVSALDVSVQSQVLNLMTELQKTYGIAYLFISHDLGVVQHVSDRVGVMYLGRMVERAETAALFRAPMHPYTRSLLSAVPKMGRRQNRDREILQGELPSPLRPPSGCTFHPRCPLRQDRCMSEIPTLREVAPGRHVACHFPLADQKPEPAINAA</sequence>
<dbReference type="PROSITE" id="PS00211">
    <property type="entry name" value="ABC_TRANSPORTER_1"/>
    <property type="match status" value="1"/>
</dbReference>
<dbReference type="Proteomes" id="UP001597353">
    <property type="component" value="Unassembled WGS sequence"/>
</dbReference>
<dbReference type="NCBIfam" id="NF008453">
    <property type="entry name" value="PRK11308.1"/>
    <property type="match status" value="1"/>
</dbReference>
<evidence type="ECO:0000256" key="5">
    <source>
        <dbReference type="ARBA" id="ARBA00022840"/>
    </source>
</evidence>
<dbReference type="NCBIfam" id="TIGR01727">
    <property type="entry name" value="oligo_HPY"/>
    <property type="match status" value="1"/>
</dbReference>
<dbReference type="InterPro" id="IPR003593">
    <property type="entry name" value="AAA+_ATPase"/>
</dbReference>
<comment type="subcellular location">
    <subcellularLocation>
        <location evidence="1">Cell inner membrane</location>
        <topology evidence="1">Peripheral membrane protein</topology>
    </subcellularLocation>
</comment>
<organism evidence="7 8">
    <name type="scientific">Halodurantibacterium flavum</name>
    <dbReference type="NCBI Taxonomy" id="1382802"/>
    <lineage>
        <taxon>Bacteria</taxon>
        <taxon>Pseudomonadati</taxon>
        <taxon>Pseudomonadota</taxon>
        <taxon>Alphaproteobacteria</taxon>
        <taxon>Rhodobacterales</taxon>
        <taxon>Paracoccaceae</taxon>
        <taxon>Halodurantibacterium</taxon>
    </lineage>
</organism>
<keyword evidence="3" id="KW-0813">Transport</keyword>